<dbReference type="Proteomes" id="UP000482800">
    <property type="component" value="Unassembled WGS sequence"/>
</dbReference>
<sequence>MSDQTPWQDPRYRRPGPPQPPPYLHGRHPVPPPVCGPPVTAVPYAVRRRRVHPLAVVGLVLGGAALLCCGVGTVGALVDGGDPKGSTALPVADATVEPAESTPAAEPDLTTAPPSPAVSTAPPTSAAPPPSAKPKVTTKPPATTRPPAPRTTAPKPRTTTKPAGNCDPSYPTLCIPPGAADLDCGDIPQKRFPVRQPDPHDFDGNKDGVGCES</sequence>
<organism evidence="3 4">
    <name type="scientific">Phytohabitans houttuyneae</name>
    <dbReference type="NCBI Taxonomy" id="1076126"/>
    <lineage>
        <taxon>Bacteria</taxon>
        <taxon>Bacillati</taxon>
        <taxon>Actinomycetota</taxon>
        <taxon>Actinomycetes</taxon>
        <taxon>Micromonosporales</taxon>
        <taxon>Micromonosporaceae</taxon>
    </lineage>
</organism>
<dbReference type="RefSeq" id="WP_218579301.1">
    <property type="nucleotide sequence ID" value="NZ_BAABGO010000010.1"/>
</dbReference>
<evidence type="ECO:0000256" key="2">
    <source>
        <dbReference type="SAM" id="Phobius"/>
    </source>
</evidence>
<feature type="region of interest" description="Disordered" evidence="1">
    <location>
        <begin position="1"/>
        <end position="29"/>
    </location>
</feature>
<feature type="compositionally biased region" description="Basic and acidic residues" evidence="1">
    <location>
        <begin position="197"/>
        <end position="206"/>
    </location>
</feature>
<gene>
    <name evidence="3" type="ORF">Phou_067670</name>
</gene>
<comment type="caution">
    <text evidence="3">The sequence shown here is derived from an EMBL/GenBank/DDBJ whole genome shotgun (WGS) entry which is preliminary data.</text>
</comment>
<feature type="compositionally biased region" description="Low complexity" evidence="1">
    <location>
        <begin position="133"/>
        <end position="142"/>
    </location>
</feature>
<feature type="region of interest" description="Disordered" evidence="1">
    <location>
        <begin position="186"/>
        <end position="213"/>
    </location>
</feature>
<reference evidence="3 4" key="1">
    <citation type="submission" date="2020-03" db="EMBL/GenBank/DDBJ databases">
        <title>Whole genome shotgun sequence of Phytohabitans houttuyneae NBRC 108639.</title>
        <authorList>
            <person name="Komaki H."/>
            <person name="Tamura T."/>
        </authorList>
    </citation>
    <scope>NUCLEOTIDE SEQUENCE [LARGE SCALE GENOMIC DNA]</scope>
    <source>
        <strain evidence="3 4">NBRC 108639</strain>
    </source>
</reference>
<keyword evidence="2" id="KW-0472">Membrane</keyword>
<feature type="transmembrane region" description="Helical" evidence="2">
    <location>
        <begin position="54"/>
        <end position="78"/>
    </location>
</feature>
<feature type="compositionally biased region" description="Low complexity" evidence="1">
    <location>
        <begin position="150"/>
        <end position="163"/>
    </location>
</feature>
<evidence type="ECO:0000313" key="3">
    <source>
        <dbReference type="EMBL" id="GFJ82587.1"/>
    </source>
</evidence>
<accession>A0A6V8KLG0</accession>
<dbReference type="AlphaFoldDB" id="A0A6V8KLG0"/>
<name>A0A6V8KLG0_9ACTN</name>
<evidence type="ECO:0008006" key="5">
    <source>
        <dbReference type="Google" id="ProtNLM"/>
    </source>
</evidence>
<dbReference type="EMBL" id="BLPF01000002">
    <property type="protein sequence ID" value="GFJ82587.1"/>
    <property type="molecule type" value="Genomic_DNA"/>
</dbReference>
<reference evidence="3 4" key="2">
    <citation type="submission" date="2020-03" db="EMBL/GenBank/DDBJ databases">
        <authorList>
            <person name="Ichikawa N."/>
            <person name="Kimura A."/>
            <person name="Kitahashi Y."/>
            <person name="Uohara A."/>
        </authorList>
    </citation>
    <scope>NUCLEOTIDE SEQUENCE [LARGE SCALE GENOMIC DNA]</scope>
    <source>
        <strain evidence="3 4">NBRC 108639</strain>
    </source>
</reference>
<keyword evidence="2" id="KW-0812">Transmembrane</keyword>
<evidence type="ECO:0000256" key="1">
    <source>
        <dbReference type="SAM" id="MobiDB-lite"/>
    </source>
</evidence>
<proteinExistence type="predicted"/>
<feature type="region of interest" description="Disordered" evidence="1">
    <location>
        <begin position="94"/>
        <end position="172"/>
    </location>
</feature>
<evidence type="ECO:0000313" key="4">
    <source>
        <dbReference type="Proteomes" id="UP000482800"/>
    </source>
</evidence>
<feature type="compositionally biased region" description="Pro residues" evidence="1">
    <location>
        <begin position="15"/>
        <end position="29"/>
    </location>
</feature>
<protein>
    <recommendedName>
        <fullName evidence="5">Excalibur calcium-binding domain-containing protein</fullName>
    </recommendedName>
</protein>
<keyword evidence="2" id="KW-1133">Transmembrane helix</keyword>
<keyword evidence="4" id="KW-1185">Reference proteome</keyword>